<dbReference type="EMBL" id="MASJ01000013">
    <property type="protein sequence ID" value="OCS85533.1"/>
    <property type="molecule type" value="Genomic_DNA"/>
</dbReference>
<gene>
    <name evidence="1" type="ORF">A6M13_13050</name>
</gene>
<proteinExistence type="predicted"/>
<organism evidence="1 2">
    <name type="scientific">Caryophanon tenue</name>
    <dbReference type="NCBI Taxonomy" id="33978"/>
    <lineage>
        <taxon>Bacteria</taxon>
        <taxon>Bacillati</taxon>
        <taxon>Bacillota</taxon>
        <taxon>Bacilli</taxon>
        <taxon>Bacillales</taxon>
        <taxon>Caryophanaceae</taxon>
        <taxon>Caryophanon</taxon>
    </lineage>
</organism>
<evidence type="ECO:0000313" key="2">
    <source>
        <dbReference type="Proteomes" id="UP000093199"/>
    </source>
</evidence>
<dbReference type="RefSeq" id="WP_066544875.1">
    <property type="nucleotide sequence ID" value="NZ_MASJ01000013.1"/>
</dbReference>
<dbReference type="OrthoDB" id="9926444at2"/>
<reference evidence="1 2" key="1">
    <citation type="submission" date="2016-07" db="EMBL/GenBank/DDBJ databases">
        <title>Caryophanon tenue genome sequencing.</title>
        <authorList>
            <person name="Verma A."/>
            <person name="Pal Y."/>
            <person name="Krishnamurthi S."/>
        </authorList>
    </citation>
    <scope>NUCLEOTIDE SEQUENCE [LARGE SCALE GENOMIC DNA]</scope>
    <source>
        <strain evidence="1 2">DSM 14152</strain>
    </source>
</reference>
<accession>A0A1C0YEJ0</accession>
<protein>
    <submittedName>
        <fullName evidence="1">Uncharacterized protein</fullName>
    </submittedName>
</protein>
<keyword evidence="2" id="KW-1185">Reference proteome</keyword>
<evidence type="ECO:0000313" key="1">
    <source>
        <dbReference type="EMBL" id="OCS85533.1"/>
    </source>
</evidence>
<sequence length="108" mass="12611">MAKEQVKFYVTEDEKRRLEVLAKLRFMSVPTYAKVTALGVKIQQVKETFVEYKTMDERLLDGSETIVGDEDKQVLEEIINRSTKKGFIQYDASFNERLQEMAKRLLGQ</sequence>
<dbReference type="Proteomes" id="UP000093199">
    <property type="component" value="Unassembled WGS sequence"/>
</dbReference>
<comment type="caution">
    <text evidence="1">The sequence shown here is derived from an EMBL/GenBank/DDBJ whole genome shotgun (WGS) entry which is preliminary data.</text>
</comment>
<dbReference type="AlphaFoldDB" id="A0A1C0YEJ0"/>
<dbReference type="STRING" id="33978.A6M13_13050"/>
<name>A0A1C0YEJ0_9BACL</name>